<keyword evidence="1" id="KW-0695">RNA-directed DNA polymerase</keyword>
<reference evidence="2" key="1">
    <citation type="journal article" date="2023" name="Hortic. Res.">
        <title>A chromosome-level phased genome enabling allele-level studies in sweet orange: a case study on citrus Huanglongbing tolerance.</title>
        <authorList>
            <person name="Wu B."/>
            <person name="Yu Q."/>
            <person name="Deng Z."/>
            <person name="Duan Y."/>
            <person name="Luo F."/>
            <person name="Gmitter F. Jr."/>
        </authorList>
    </citation>
    <scope>NUCLEOTIDE SEQUENCE [LARGE SCALE GENOMIC DNA]</scope>
    <source>
        <strain evidence="2">cv. Valencia</strain>
    </source>
</reference>
<accession>A0ACB8N6P1</accession>
<protein>
    <submittedName>
        <fullName evidence="1">Reverse transcriptase/RNA-dependent DNA polymerase</fullName>
    </submittedName>
</protein>
<comment type="caution">
    <text evidence="1">The sequence shown here is derived from an EMBL/GenBank/DDBJ whole genome shotgun (WGS) entry which is preliminary data.</text>
</comment>
<gene>
    <name evidence="1" type="ORF">KPL71_004501</name>
</gene>
<evidence type="ECO:0000313" key="1">
    <source>
        <dbReference type="EMBL" id="KAH9793378.1"/>
    </source>
</evidence>
<dbReference type="EMBL" id="CM039171">
    <property type="protein sequence ID" value="KAH9793378.1"/>
    <property type="molecule type" value="Genomic_DNA"/>
</dbReference>
<sequence length="262" mass="30880">MSVFKLSIGLCDDMQKAIASYWWGSGRDHKSSHWSKWDNLCQAKSRGGLGFRNLSSFNQTLVAKQNWRIIQEPESLVARVLKARYFKNSSLMQAQMGSYHSFIWRSILWGRKVLKKRLHWRIRDGEQLLVYQSQWIPRPITFQPISPPSLSPYTTVAELISEEQKWKEDVIRQHFLKEDVEQILKIPLPRQPKPDQVLWHYDKKGNYSVKSGYQVAMKMNFPYKPSCSSENDKSWHAIWYLQLSKKVKIFMWRAANNLLATT</sequence>
<keyword evidence="1" id="KW-0808">Transferase</keyword>
<proteinExistence type="predicted"/>
<keyword evidence="1" id="KW-0548">Nucleotidyltransferase</keyword>
<keyword evidence="2" id="KW-1185">Reference proteome</keyword>
<dbReference type="Proteomes" id="UP000829398">
    <property type="component" value="Chromosome 2"/>
</dbReference>
<organism evidence="1 2">
    <name type="scientific">Citrus sinensis</name>
    <name type="common">Sweet orange</name>
    <name type="synonym">Citrus aurantium var. sinensis</name>
    <dbReference type="NCBI Taxonomy" id="2711"/>
    <lineage>
        <taxon>Eukaryota</taxon>
        <taxon>Viridiplantae</taxon>
        <taxon>Streptophyta</taxon>
        <taxon>Embryophyta</taxon>
        <taxon>Tracheophyta</taxon>
        <taxon>Spermatophyta</taxon>
        <taxon>Magnoliopsida</taxon>
        <taxon>eudicotyledons</taxon>
        <taxon>Gunneridae</taxon>
        <taxon>Pentapetalae</taxon>
        <taxon>rosids</taxon>
        <taxon>malvids</taxon>
        <taxon>Sapindales</taxon>
        <taxon>Rutaceae</taxon>
        <taxon>Aurantioideae</taxon>
        <taxon>Citrus</taxon>
    </lineage>
</organism>
<evidence type="ECO:0000313" key="2">
    <source>
        <dbReference type="Proteomes" id="UP000829398"/>
    </source>
</evidence>
<name>A0ACB8N6P1_CITSI</name>